<sequence length="110" mass="12660">MATLFYLIYSIIKHIPAYFNTVRIYCCGSGNLHHKVTAALEETKKRGPVGSSVSDEVRLDRIDHWPVMEKKGRCKYPGCKGIIRMKCSKCDTHLCITSERNCFLEFHMMT</sequence>
<name>A0AA88P049_9TELE</name>
<reference evidence="1" key="1">
    <citation type="submission" date="2023-08" db="EMBL/GenBank/DDBJ databases">
        <title>Chromosome-level Genome Assembly of mud carp (Cirrhinus molitorella).</title>
        <authorList>
            <person name="Liu H."/>
        </authorList>
    </citation>
    <scope>NUCLEOTIDE SEQUENCE</scope>
    <source>
        <strain evidence="1">Prfri</strain>
        <tissue evidence="1">Muscle</tissue>
    </source>
</reference>
<dbReference type="Proteomes" id="UP001187343">
    <property type="component" value="Unassembled WGS sequence"/>
</dbReference>
<dbReference type="PANTHER" id="PTHR47272:SF1">
    <property type="entry name" value="PIGGYBAC TRANSPOSABLE ELEMENT-DERIVED PROTEIN 3-LIKE"/>
    <property type="match status" value="1"/>
</dbReference>
<dbReference type="EMBL" id="JAUYZG010000025">
    <property type="protein sequence ID" value="KAK2867593.1"/>
    <property type="molecule type" value="Genomic_DNA"/>
</dbReference>
<gene>
    <name evidence="1" type="ORF">Q8A67_025710</name>
</gene>
<dbReference type="AlphaFoldDB" id="A0AA88P049"/>
<dbReference type="PANTHER" id="PTHR47272">
    <property type="entry name" value="DDE_TNP_1_7 DOMAIN-CONTAINING PROTEIN"/>
    <property type="match status" value="1"/>
</dbReference>
<keyword evidence="2" id="KW-1185">Reference proteome</keyword>
<protein>
    <recommendedName>
        <fullName evidence="3">PiggyBac transposable element-derived protein 4 C-terminal zinc-ribbon domain-containing protein</fullName>
    </recommendedName>
</protein>
<evidence type="ECO:0000313" key="1">
    <source>
        <dbReference type="EMBL" id="KAK2867593.1"/>
    </source>
</evidence>
<evidence type="ECO:0008006" key="3">
    <source>
        <dbReference type="Google" id="ProtNLM"/>
    </source>
</evidence>
<proteinExistence type="predicted"/>
<accession>A0AA88P049</accession>
<comment type="caution">
    <text evidence="1">The sequence shown here is derived from an EMBL/GenBank/DDBJ whole genome shotgun (WGS) entry which is preliminary data.</text>
</comment>
<evidence type="ECO:0000313" key="2">
    <source>
        <dbReference type="Proteomes" id="UP001187343"/>
    </source>
</evidence>
<organism evidence="1 2">
    <name type="scientific">Cirrhinus molitorella</name>
    <name type="common">mud carp</name>
    <dbReference type="NCBI Taxonomy" id="172907"/>
    <lineage>
        <taxon>Eukaryota</taxon>
        <taxon>Metazoa</taxon>
        <taxon>Chordata</taxon>
        <taxon>Craniata</taxon>
        <taxon>Vertebrata</taxon>
        <taxon>Euteleostomi</taxon>
        <taxon>Actinopterygii</taxon>
        <taxon>Neopterygii</taxon>
        <taxon>Teleostei</taxon>
        <taxon>Ostariophysi</taxon>
        <taxon>Cypriniformes</taxon>
        <taxon>Cyprinidae</taxon>
        <taxon>Labeoninae</taxon>
        <taxon>Labeonini</taxon>
        <taxon>Cirrhinus</taxon>
    </lineage>
</organism>